<dbReference type="AlphaFoldDB" id="A0AA86TAE0"/>
<dbReference type="SMART" id="SM00244">
    <property type="entry name" value="PHB"/>
    <property type="match status" value="1"/>
</dbReference>
<accession>A0AA86TAE0</accession>
<evidence type="ECO:0000313" key="5">
    <source>
        <dbReference type="EMBL" id="CAI4030818.1"/>
    </source>
</evidence>
<keyword evidence="3" id="KW-0732">Signal</keyword>
<comment type="subcellular location">
    <subcellularLocation>
        <location evidence="1">Membrane</location>
        <topology evidence="1">Single-pass membrane protein</topology>
    </subcellularLocation>
</comment>
<keyword evidence="6" id="KW-1185">Reference proteome</keyword>
<feature type="signal peptide" evidence="3">
    <location>
        <begin position="1"/>
        <end position="21"/>
    </location>
</feature>
<dbReference type="KEGG" id="nti:DNFV4_01248"/>
<evidence type="ECO:0000256" key="2">
    <source>
        <dbReference type="SAM" id="MobiDB-lite"/>
    </source>
</evidence>
<gene>
    <name evidence="5" type="ORF">DNFV4_01248</name>
</gene>
<protein>
    <submittedName>
        <fullName evidence="5">Peptidase</fullName>
    </submittedName>
</protein>
<dbReference type="Proteomes" id="UP001179121">
    <property type="component" value="Chromosome"/>
</dbReference>
<dbReference type="Pfam" id="PF01145">
    <property type="entry name" value="Band_7"/>
    <property type="match status" value="1"/>
</dbReference>
<dbReference type="EMBL" id="OX365700">
    <property type="protein sequence ID" value="CAI4030818.1"/>
    <property type="molecule type" value="Genomic_DNA"/>
</dbReference>
<dbReference type="InterPro" id="IPR000163">
    <property type="entry name" value="Prohibitin"/>
</dbReference>
<evidence type="ECO:0000256" key="1">
    <source>
        <dbReference type="ARBA" id="ARBA00004167"/>
    </source>
</evidence>
<dbReference type="PANTHER" id="PTHR23222:SF0">
    <property type="entry name" value="PROHIBITIN 1"/>
    <property type="match status" value="1"/>
</dbReference>
<dbReference type="Gene3D" id="3.30.479.30">
    <property type="entry name" value="Band 7 domain"/>
    <property type="match status" value="1"/>
</dbReference>
<dbReference type="SUPFAM" id="SSF117892">
    <property type="entry name" value="Band 7/SPFH domain"/>
    <property type="match status" value="1"/>
</dbReference>
<dbReference type="InterPro" id="IPR036013">
    <property type="entry name" value="Band_7/SPFH_dom_sf"/>
</dbReference>
<dbReference type="CDD" id="cd03401">
    <property type="entry name" value="SPFH_prohibitin"/>
    <property type="match status" value="1"/>
</dbReference>
<proteinExistence type="predicted"/>
<evidence type="ECO:0000256" key="3">
    <source>
        <dbReference type="SAM" id="SignalP"/>
    </source>
</evidence>
<organism evidence="5 6">
    <name type="scientific">Nitrospira tepida</name>
    <dbReference type="NCBI Taxonomy" id="2973512"/>
    <lineage>
        <taxon>Bacteria</taxon>
        <taxon>Pseudomonadati</taxon>
        <taxon>Nitrospirota</taxon>
        <taxon>Nitrospiria</taxon>
        <taxon>Nitrospirales</taxon>
        <taxon>Nitrospiraceae</taxon>
        <taxon>Nitrospira</taxon>
    </lineage>
</organism>
<dbReference type="RefSeq" id="WP_289267789.1">
    <property type="nucleotide sequence ID" value="NZ_OX365700.1"/>
</dbReference>
<feature type="region of interest" description="Disordered" evidence="2">
    <location>
        <begin position="275"/>
        <end position="298"/>
    </location>
</feature>
<dbReference type="PROSITE" id="PS51257">
    <property type="entry name" value="PROKAR_LIPOPROTEIN"/>
    <property type="match status" value="1"/>
</dbReference>
<name>A0AA86TAE0_9BACT</name>
<sequence>MNRHWTALWLCGLLLILCSCATTVHPGQRGLRWYPLTEGLTTETLKSGLYWRAPWNDVFVYDVRWQSFVETVDALSSDDLLVKLRAAIIIRPIAEEVYFLAQEIGPDFYPRVVRPELLAAVRSVVSNYPMVNVPEQSAEIASKVQAVVVEKLKGRHLEVASVALAEVELAKLVLEAVERKQAKEQEKEQKDFELVIAEKDAEIARRRARGEGDAIRIRSEGEAEGLKIRANGQAKAQETIAKTLTPDYLRFKLYDSTNAKFVLLPDDLKVPVLINPGPSDTQRFSQEMPPHAGSAAGP</sequence>
<evidence type="ECO:0000313" key="6">
    <source>
        <dbReference type="Proteomes" id="UP001179121"/>
    </source>
</evidence>
<feature type="domain" description="Band 7" evidence="4">
    <location>
        <begin position="19"/>
        <end position="181"/>
    </location>
</feature>
<feature type="chain" id="PRO_5041677932" evidence="3">
    <location>
        <begin position="22"/>
        <end position="298"/>
    </location>
</feature>
<dbReference type="InterPro" id="IPR001107">
    <property type="entry name" value="Band_7"/>
</dbReference>
<evidence type="ECO:0000259" key="4">
    <source>
        <dbReference type="SMART" id="SM00244"/>
    </source>
</evidence>
<reference evidence="5" key="1">
    <citation type="submission" date="2022-10" db="EMBL/GenBank/DDBJ databases">
        <authorList>
            <person name="Koch H."/>
        </authorList>
    </citation>
    <scope>NUCLEOTIDE SEQUENCE</scope>
    <source>
        <strain evidence="5">DNF</strain>
    </source>
</reference>
<dbReference type="GO" id="GO:0016020">
    <property type="term" value="C:membrane"/>
    <property type="evidence" value="ECO:0007669"/>
    <property type="project" value="UniProtKB-SubCell"/>
</dbReference>
<dbReference type="PANTHER" id="PTHR23222">
    <property type="entry name" value="PROHIBITIN"/>
    <property type="match status" value="1"/>
</dbReference>